<dbReference type="EMBL" id="CADCUH010000127">
    <property type="protein sequence ID" value="CAA9349597.1"/>
    <property type="molecule type" value="Genomic_DNA"/>
</dbReference>
<reference evidence="1" key="1">
    <citation type="submission" date="2020-02" db="EMBL/GenBank/DDBJ databases">
        <authorList>
            <person name="Meier V. D."/>
        </authorList>
    </citation>
    <scope>NUCLEOTIDE SEQUENCE</scope>
    <source>
        <strain evidence="1">AVDCRST_MAG36</strain>
    </source>
</reference>
<accession>A0A6J4M3X9</accession>
<organism evidence="1">
    <name type="scientific">uncultured Nocardioidaceae bacterium</name>
    <dbReference type="NCBI Taxonomy" id="253824"/>
    <lineage>
        <taxon>Bacteria</taxon>
        <taxon>Bacillati</taxon>
        <taxon>Actinomycetota</taxon>
        <taxon>Actinomycetes</taxon>
        <taxon>Propionibacteriales</taxon>
        <taxon>Nocardioidaceae</taxon>
        <taxon>environmental samples</taxon>
    </lineage>
</organism>
<dbReference type="AlphaFoldDB" id="A0A6J4M3X9"/>
<protein>
    <submittedName>
        <fullName evidence="1">Uncharacterized protein</fullName>
    </submittedName>
</protein>
<proteinExistence type="predicted"/>
<evidence type="ECO:0000313" key="1">
    <source>
        <dbReference type="EMBL" id="CAA9349597.1"/>
    </source>
</evidence>
<gene>
    <name evidence="1" type="ORF">AVDCRST_MAG36-1867</name>
</gene>
<name>A0A6J4M3X9_9ACTN</name>
<sequence>MRAPTSPRQQDEELTREGELCTTLLLASSDTDRSLTEAEVDRLLGVATAPD</sequence>